<keyword evidence="1" id="KW-1133">Transmembrane helix</keyword>
<keyword evidence="1" id="KW-0812">Transmembrane</keyword>
<organism evidence="2">
    <name type="scientific">marine sediment metagenome</name>
    <dbReference type="NCBI Taxonomy" id="412755"/>
    <lineage>
        <taxon>unclassified sequences</taxon>
        <taxon>metagenomes</taxon>
        <taxon>ecological metagenomes</taxon>
    </lineage>
</organism>
<protein>
    <submittedName>
        <fullName evidence="2">Uncharacterized protein</fullName>
    </submittedName>
</protein>
<name>A0A0F9K772_9ZZZZ</name>
<gene>
    <name evidence="2" type="ORF">LCGC14_1439700</name>
</gene>
<proteinExistence type="predicted"/>
<keyword evidence="1" id="KW-0472">Membrane</keyword>
<sequence>MKYLSDVLLIGVCSAILWHFSNIVR</sequence>
<reference evidence="2" key="1">
    <citation type="journal article" date="2015" name="Nature">
        <title>Complex archaea that bridge the gap between prokaryotes and eukaryotes.</title>
        <authorList>
            <person name="Spang A."/>
            <person name="Saw J.H."/>
            <person name="Jorgensen S.L."/>
            <person name="Zaremba-Niedzwiedzka K."/>
            <person name="Martijn J."/>
            <person name="Lind A.E."/>
            <person name="van Eijk R."/>
            <person name="Schleper C."/>
            <person name="Guy L."/>
            <person name="Ettema T.J."/>
        </authorList>
    </citation>
    <scope>NUCLEOTIDE SEQUENCE</scope>
</reference>
<feature type="non-terminal residue" evidence="2">
    <location>
        <position position="25"/>
    </location>
</feature>
<accession>A0A0F9K772</accession>
<dbReference type="AlphaFoldDB" id="A0A0F9K772"/>
<evidence type="ECO:0000256" key="1">
    <source>
        <dbReference type="SAM" id="Phobius"/>
    </source>
</evidence>
<dbReference type="EMBL" id="LAZR01009799">
    <property type="protein sequence ID" value="KKM70531.1"/>
    <property type="molecule type" value="Genomic_DNA"/>
</dbReference>
<feature type="transmembrane region" description="Helical" evidence="1">
    <location>
        <begin position="7"/>
        <end position="24"/>
    </location>
</feature>
<comment type="caution">
    <text evidence="2">The sequence shown here is derived from an EMBL/GenBank/DDBJ whole genome shotgun (WGS) entry which is preliminary data.</text>
</comment>
<evidence type="ECO:0000313" key="2">
    <source>
        <dbReference type="EMBL" id="KKM70531.1"/>
    </source>
</evidence>